<keyword evidence="4" id="KW-1185">Reference proteome</keyword>
<feature type="domain" description="Metallo-beta-lactamase" evidence="2">
    <location>
        <begin position="14"/>
        <end position="209"/>
    </location>
</feature>
<dbReference type="EMBL" id="KQ964255">
    <property type="protein sequence ID" value="KXJ89557.1"/>
    <property type="molecule type" value="Genomic_DNA"/>
</dbReference>
<evidence type="ECO:0000313" key="4">
    <source>
        <dbReference type="Proteomes" id="UP000070501"/>
    </source>
</evidence>
<dbReference type="FunFam" id="3.60.15.10:FF:000033">
    <property type="entry name" value="MBL fold metallo-hydrolase"/>
    <property type="match status" value="1"/>
</dbReference>
<dbReference type="InterPro" id="IPR001279">
    <property type="entry name" value="Metallo-B-lactamas"/>
</dbReference>
<dbReference type="Proteomes" id="UP000070501">
    <property type="component" value="Unassembled WGS sequence"/>
</dbReference>
<dbReference type="InterPro" id="IPR036866">
    <property type="entry name" value="RibonucZ/Hydroxyglut_hydro"/>
</dbReference>
<dbReference type="GO" id="GO:0046872">
    <property type="term" value="F:metal ion binding"/>
    <property type="evidence" value="ECO:0007669"/>
    <property type="project" value="UniProtKB-KW"/>
</dbReference>
<dbReference type="SMART" id="SM00849">
    <property type="entry name" value="Lactamase_B"/>
    <property type="match status" value="1"/>
</dbReference>
<evidence type="ECO:0000259" key="2">
    <source>
        <dbReference type="SMART" id="SM00849"/>
    </source>
</evidence>
<sequence length="297" mass="32710">MEPEVVELFEPVTGTWQYIVADPANRAAVIIDSVLDYNPATATISTGSADALLAVIADRNFRIEMILETHAHADHMTAASYLQAKLARSQASGPPLIGIGKRIQQVQQLFGQKYGIEAHEYAGVFDKLWEDDEEFAIGALRARAVHLPGHTPDHMGYHVGNNVFVGDSIFQVDVGSARADFPGGNAEDIFRSCRKLLALPGDTKIWVGHDYPPAGRDGPRPYATVAEHRQQNKHVRDGVSRDEFVQLRQDRDRGLAEPKLLHQALQINIRAGRLPAPRGAGDDRLLHVPIKLDGEAW</sequence>
<dbReference type="InParanoid" id="A0A136IXB7"/>
<dbReference type="OrthoDB" id="449487at2759"/>
<dbReference type="Gene3D" id="3.60.15.10">
    <property type="entry name" value="Ribonuclease Z/Hydroxyacylglutathione hydrolase-like"/>
    <property type="match status" value="1"/>
</dbReference>
<evidence type="ECO:0000256" key="1">
    <source>
        <dbReference type="ARBA" id="ARBA00022723"/>
    </source>
</evidence>
<dbReference type="GO" id="GO:0050313">
    <property type="term" value="F:sulfur dioxygenase activity"/>
    <property type="evidence" value="ECO:0007669"/>
    <property type="project" value="InterPro"/>
</dbReference>
<accession>A0A136IXB7</accession>
<keyword evidence="1" id="KW-0479">Metal-binding</keyword>
<dbReference type="InterPro" id="IPR051682">
    <property type="entry name" value="Mito_Persulfide_Diox"/>
</dbReference>
<protein>
    <submittedName>
        <fullName evidence="3">Putative metallo-beta-lactamase domain protein</fullName>
    </submittedName>
</protein>
<dbReference type="PANTHER" id="PTHR43084">
    <property type="entry name" value="PERSULFIDE DIOXYGENASE ETHE1"/>
    <property type="match status" value="1"/>
</dbReference>
<name>A0A136IXB7_9PEZI</name>
<dbReference type="SUPFAM" id="SSF56281">
    <property type="entry name" value="Metallo-hydrolase/oxidoreductase"/>
    <property type="match status" value="1"/>
</dbReference>
<dbReference type="PANTHER" id="PTHR43084:SF1">
    <property type="entry name" value="PERSULFIDE DIOXYGENASE ETHE1, MITOCHONDRIAL"/>
    <property type="match status" value="1"/>
</dbReference>
<dbReference type="CDD" id="cd07724">
    <property type="entry name" value="POD-like_MBL-fold"/>
    <property type="match status" value="1"/>
</dbReference>
<dbReference type="GO" id="GO:0006749">
    <property type="term" value="P:glutathione metabolic process"/>
    <property type="evidence" value="ECO:0007669"/>
    <property type="project" value="InterPro"/>
</dbReference>
<dbReference type="InterPro" id="IPR044528">
    <property type="entry name" value="POD-like_MBL-fold"/>
</dbReference>
<proteinExistence type="predicted"/>
<dbReference type="GO" id="GO:0070813">
    <property type="term" value="P:hydrogen sulfide metabolic process"/>
    <property type="evidence" value="ECO:0007669"/>
    <property type="project" value="TreeGrafter"/>
</dbReference>
<gene>
    <name evidence="3" type="ORF">Micbo1qcDRAFT_213037</name>
</gene>
<dbReference type="AlphaFoldDB" id="A0A136IXB7"/>
<dbReference type="STRING" id="196109.A0A136IXB7"/>
<reference evidence="4" key="1">
    <citation type="submission" date="2016-02" db="EMBL/GenBank/DDBJ databases">
        <title>Draft genome sequence of Microdochium bolleyi, a fungal endophyte of beachgrass.</title>
        <authorList>
            <consortium name="DOE Joint Genome Institute"/>
            <person name="David A.S."/>
            <person name="May G."/>
            <person name="Haridas S."/>
            <person name="Lim J."/>
            <person name="Wang M."/>
            <person name="Labutti K."/>
            <person name="Lipzen A."/>
            <person name="Barry K."/>
            <person name="Grigoriev I.V."/>
        </authorList>
    </citation>
    <scope>NUCLEOTIDE SEQUENCE [LARGE SCALE GENOMIC DNA]</scope>
    <source>
        <strain evidence="4">J235TASD1</strain>
    </source>
</reference>
<organism evidence="3 4">
    <name type="scientific">Microdochium bolleyi</name>
    <dbReference type="NCBI Taxonomy" id="196109"/>
    <lineage>
        <taxon>Eukaryota</taxon>
        <taxon>Fungi</taxon>
        <taxon>Dikarya</taxon>
        <taxon>Ascomycota</taxon>
        <taxon>Pezizomycotina</taxon>
        <taxon>Sordariomycetes</taxon>
        <taxon>Xylariomycetidae</taxon>
        <taxon>Xylariales</taxon>
        <taxon>Microdochiaceae</taxon>
        <taxon>Microdochium</taxon>
    </lineage>
</organism>
<dbReference type="Pfam" id="PF00753">
    <property type="entry name" value="Lactamase_B"/>
    <property type="match status" value="1"/>
</dbReference>
<evidence type="ECO:0000313" key="3">
    <source>
        <dbReference type="EMBL" id="KXJ89557.1"/>
    </source>
</evidence>